<reference evidence="2" key="1">
    <citation type="submission" date="2021-05" db="EMBL/GenBank/DDBJ databases">
        <title>The genome of the haptophyte Pavlova lutheri (Diacronema luteri, Pavlovales) - a model for lipid biosynthesis in eukaryotic algae.</title>
        <authorList>
            <person name="Hulatt C.J."/>
            <person name="Posewitz M.C."/>
        </authorList>
    </citation>
    <scope>NUCLEOTIDE SEQUENCE</scope>
    <source>
        <strain evidence="2">NIVA-4/92</strain>
    </source>
</reference>
<dbReference type="InterPro" id="IPR019399">
    <property type="entry name" value="Parkin_co-regulated_protein"/>
</dbReference>
<dbReference type="AlphaFoldDB" id="A0A8J5XR98"/>
<dbReference type="EMBL" id="JAGTXO010000003">
    <property type="protein sequence ID" value="KAG8468959.1"/>
    <property type="molecule type" value="Genomic_DNA"/>
</dbReference>
<evidence type="ECO:0000313" key="3">
    <source>
        <dbReference type="Proteomes" id="UP000751190"/>
    </source>
</evidence>
<feature type="region of interest" description="Disordered" evidence="1">
    <location>
        <begin position="33"/>
        <end position="80"/>
    </location>
</feature>
<dbReference type="PANTHER" id="PTHR21207">
    <property type="entry name" value="PARKIN COREGULATED GENE PROTEIN PARK2 COREGULATED"/>
    <property type="match status" value="1"/>
</dbReference>
<accession>A0A8J5XR98</accession>
<gene>
    <name evidence="2" type="ORF">KFE25_007477</name>
</gene>
<proteinExistence type="predicted"/>
<dbReference type="Proteomes" id="UP000751190">
    <property type="component" value="Unassembled WGS sequence"/>
</dbReference>
<organism evidence="2 3">
    <name type="scientific">Diacronema lutheri</name>
    <name type="common">Unicellular marine alga</name>
    <name type="synonym">Monochrysis lutheri</name>
    <dbReference type="NCBI Taxonomy" id="2081491"/>
    <lineage>
        <taxon>Eukaryota</taxon>
        <taxon>Haptista</taxon>
        <taxon>Haptophyta</taxon>
        <taxon>Pavlovophyceae</taxon>
        <taxon>Pavlovales</taxon>
        <taxon>Pavlovaceae</taxon>
        <taxon>Diacronema</taxon>
    </lineage>
</organism>
<feature type="region of interest" description="Disordered" evidence="1">
    <location>
        <begin position="236"/>
        <end position="277"/>
    </location>
</feature>
<feature type="region of interest" description="Disordered" evidence="1">
    <location>
        <begin position="120"/>
        <end position="142"/>
    </location>
</feature>
<evidence type="ECO:0000256" key="1">
    <source>
        <dbReference type="SAM" id="MobiDB-lite"/>
    </source>
</evidence>
<dbReference type="GO" id="GO:0051879">
    <property type="term" value="F:Hsp90 protein binding"/>
    <property type="evidence" value="ECO:0007669"/>
    <property type="project" value="TreeGrafter"/>
</dbReference>
<keyword evidence="3" id="KW-1185">Reference proteome</keyword>
<sequence length="608" mass="63412">MVFVLGGEVPGGQADVAVVQRELRLRDAFYRRADGPRAPGFADDDESPAAGEAVDDARAGGATPASRASKQAGTLAERQRLQAARAVRRAALEERRRQDAADAERELEYWPARVQKGARASLQLRKTGAARAPPPRAGEHPRSLLAEGERVHGPSKGLPIWNAGTLTYEPYAMLSADLAERPNFHLHETRARGGQPFRVNYPLPTRRSRPSGITHELVEAHAAAAAAAAAELRPAAAGASDGGGDARSGRAPLGRWADARRGGGGAPASPRSSVGVPTTLAGADAPAAYLCGRVAYSSNRREMDARIARPAAAAAALRARPPVAGAIAPRASPPDTAFRRAKDFGDVPLSLAAGAGAGPPVRWIVEPREVDRRLALAERERREGRNAGAAVDVPRYSCEQLLVLCCEGVRELEPTYHLLALHGASSLIEHLSKPPDPLAILPLVPQLVAPLRTALSTRQPMVVAAALKLLQQLACCGPRAAKALLPGLPSLLPLVALWVGADLRGAPGAAGGGTAGAAKAGEIEWAQHRRANLGALTDELLEMLARECGPDGARAVRSFVPTWSTAAPDGAARVPLAGGGIAGFAQRGFGAPARGRAASARAVRDLRP</sequence>
<name>A0A8J5XR98_DIALT</name>
<evidence type="ECO:0000313" key="2">
    <source>
        <dbReference type="EMBL" id="KAG8468959.1"/>
    </source>
</evidence>
<protein>
    <submittedName>
        <fullName evidence="2">Uncharacterized protein</fullName>
    </submittedName>
</protein>
<comment type="caution">
    <text evidence="2">The sequence shown here is derived from an EMBL/GenBank/DDBJ whole genome shotgun (WGS) entry which is preliminary data.</text>
</comment>
<dbReference type="Pfam" id="PF10274">
    <property type="entry name" value="ParcG"/>
    <property type="match status" value="1"/>
</dbReference>
<dbReference type="GO" id="GO:0030544">
    <property type="term" value="F:Hsp70 protein binding"/>
    <property type="evidence" value="ECO:0007669"/>
    <property type="project" value="TreeGrafter"/>
</dbReference>
<dbReference type="PANTHER" id="PTHR21207:SF2">
    <property type="entry name" value="PARKIN COREGULATED GENE PROTEIN"/>
    <property type="match status" value="1"/>
</dbReference>